<reference evidence="2" key="1">
    <citation type="journal article" date="2019" name="Int. J. Syst. Evol. Microbiol.">
        <title>The Global Catalogue of Microorganisms (GCM) 10K type strain sequencing project: providing services to taxonomists for standard genome sequencing and annotation.</title>
        <authorList>
            <consortium name="The Broad Institute Genomics Platform"/>
            <consortium name="The Broad Institute Genome Sequencing Center for Infectious Disease"/>
            <person name="Wu L."/>
            <person name="Ma J."/>
        </authorList>
    </citation>
    <scope>NUCLEOTIDE SEQUENCE [LARGE SCALE GENOMIC DNA]</scope>
    <source>
        <strain evidence="2">JCM 16231</strain>
    </source>
</reference>
<accession>A0ABP3VDJ3</accession>
<name>A0ABP3VDJ3_9FLAO</name>
<dbReference type="EMBL" id="BAAAGG010000005">
    <property type="protein sequence ID" value="GAA0753992.1"/>
    <property type="molecule type" value="Genomic_DNA"/>
</dbReference>
<comment type="caution">
    <text evidence="1">The sequence shown here is derived from an EMBL/GenBank/DDBJ whole genome shotgun (WGS) entry which is preliminary data.</text>
</comment>
<evidence type="ECO:0000313" key="1">
    <source>
        <dbReference type="EMBL" id="GAA0753992.1"/>
    </source>
</evidence>
<gene>
    <name evidence="1" type="ORF">GCM10009433_06980</name>
</gene>
<dbReference type="Proteomes" id="UP001500185">
    <property type="component" value="Unassembled WGS sequence"/>
</dbReference>
<evidence type="ECO:0000313" key="2">
    <source>
        <dbReference type="Proteomes" id="UP001500185"/>
    </source>
</evidence>
<sequence length="71" mass="8527">MQGRCPYKILHSKRIRIYEDARAKAPIKKTLTITKRIRIYEDYRAKAPIKKTPTNTNRIRIYEDYRANTTN</sequence>
<keyword evidence="2" id="KW-1185">Reference proteome</keyword>
<proteinExistence type="predicted"/>
<protein>
    <submittedName>
        <fullName evidence="1">Uncharacterized protein</fullName>
    </submittedName>
</protein>
<organism evidence="1 2">
    <name type="scientific">Psychroflexus lacisalsi</name>
    <dbReference type="NCBI Taxonomy" id="503928"/>
    <lineage>
        <taxon>Bacteria</taxon>
        <taxon>Pseudomonadati</taxon>
        <taxon>Bacteroidota</taxon>
        <taxon>Flavobacteriia</taxon>
        <taxon>Flavobacteriales</taxon>
        <taxon>Flavobacteriaceae</taxon>
        <taxon>Psychroflexus</taxon>
    </lineage>
</organism>